<keyword evidence="6" id="KW-0238">DNA-binding</keyword>
<feature type="domain" description="BPL/LPL catalytic" evidence="7">
    <location>
        <begin position="79"/>
        <end position="255"/>
    </location>
</feature>
<dbReference type="InterPro" id="IPR013196">
    <property type="entry name" value="HTH_11"/>
</dbReference>
<evidence type="ECO:0000259" key="7">
    <source>
        <dbReference type="PROSITE" id="PS51733"/>
    </source>
</evidence>
<feature type="binding site" evidence="6">
    <location>
        <position position="183"/>
    </location>
    <ligand>
        <name>biotin</name>
        <dbReference type="ChEBI" id="CHEBI:57586"/>
    </ligand>
</feature>
<proteinExistence type="inferred from homology"/>
<dbReference type="GO" id="GO:0005737">
    <property type="term" value="C:cytoplasm"/>
    <property type="evidence" value="ECO:0007669"/>
    <property type="project" value="TreeGrafter"/>
</dbReference>
<comment type="caution">
    <text evidence="8">The sequence shown here is derived from an EMBL/GenBank/DDBJ whole genome shotgun (WGS) entry which is preliminary data.</text>
</comment>
<dbReference type="Proteomes" id="UP000028073">
    <property type="component" value="Unassembled WGS sequence"/>
</dbReference>
<comment type="similarity">
    <text evidence="6">Belongs to the biotin--protein ligase family.</text>
</comment>
<dbReference type="HAMAP" id="MF_00978">
    <property type="entry name" value="Bifunct_BirA"/>
    <property type="match status" value="1"/>
</dbReference>
<evidence type="ECO:0000256" key="6">
    <source>
        <dbReference type="HAMAP-Rule" id="MF_00978"/>
    </source>
</evidence>
<dbReference type="GO" id="GO:0005524">
    <property type="term" value="F:ATP binding"/>
    <property type="evidence" value="ECO:0007669"/>
    <property type="project" value="UniProtKB-UniRule"/>
</dbReference>
<dbReference type="GO" id="GO:0003677">
    <property type="term" value="F:DNA binding"/>
    <property type="evidence" value="ECO:0007669"/>
    <property type="project" value="UniProtKB-UniRule"/>
</dbReference>
<dbReference type="SUPFAM" id="SSF46785">
    <property type="entry name" value="Winged helix' DNA-binding domain"/>
    <property type="match status" value="1"/>
</dbReference>
<dbReference type="InterPro" id="IPR036390">
    <property type="entry name" value="WH_DNA-bd_sf"/>
</dbReference>
<dbReference type="InterPro" id="IPR030855">
    <property type="entry name" value="Bifunct_BirA"/>
</dbReference>
<dbReference type="EMBL" id="JOKH01000008">
    <property type="protein sequence ID" value="KEQ13963.1"/>
    <property type="molecule type" value="Genomic_DNA"/>
</dbReference>
<dbReference type="SUPFAM" id="SSF55681">
    <property type="entry name" value="Class II aaRS and biotin synthetases"/>
    <property type="match status" value="1"/>
</dbReference>
<dbReference type="Pfam" id="PF03099">
    <property type="entry name" value="BPL_LplA_LipB"/>
    <property type="match status" value="1"/>
</dbReference>
<dbReference type="InterPro" id="IPR004143">
    <property type="entry name" value="BPL_LPL_catalytic"/>
</dbReference>
<dbReference type="GO" id="GO:0006355">
    <property type="term" value="P:regulation of DNA-templated transcription"/>
    <property type="evidence" value="ECO:0007669"/>
    <property type="project" value="UniProtKB-UniRule"/>
</dbReference>
<dbReference type="Gene3D" id="1.10.10.10">
    <property type="entry name" value="Winged helix-like DNA-binding domain superfamily/Winged helix DNA-binding domain"/>
    <property type="match status" value="1"/>
</dbReference>
<comment type="catalytic activity">
    <reaction evidence="5 6">
        <text>biotin + L-lysyl-[protein] + ATP = N(6)-biotinyl-L-lysyl-[protein] + AMP + diphosphate + H(+)</text>
        <dbReference type="Rhea" id="RHEA:11756"/>
        <dbReference type="Rhea" id="RHEA-COMP:9752"/>
        <dbReference type="Rhea" id="RHEA-COMP:10505"/>
        <dbReference type="ChEBI" id="CHEBI:15378"/>
        <dbReference type="ChEBI" id="CHEBI:29969"/>
        <dbReference type="ChEBI" id="CHEBI:30616"/>
        <dbReference type="ChEBI" id="CHEBI:33019"/>
        <dbReference type="ChEBI" id="CHEBI:57586"/>
        <dbReference type="ChEBI" id="CHEBI:83144"/>
        <dbReference type="ChEBI" id="CHEBI:456215"/>
        <dbReference type="EC" id="6.3.4.15"/>
    </reaction>
</comment>
<dbReference type="InterPro" id="IPR008988">
    <property type="entry name" value="Transcriptional_repressor_C"/>
</dbReference>
<feature type="DNA-binding region" description="H-T-H motif" evidence="6">
    <location>
        <begin position="16"/>
        <end position="35"/>
    </location>
</feature>
<accession>A0A081N690</accession>
<keyword evidence="6" id="KW-0678">Repressor</keyword>
<evidence type="ECO:0000256" key="3">
    <source>
        <dbReference type="ARBA" id="ARBA00022840"/>
    </source>
</evidence>
<name>A0A081N690_9GAMM</name>
<dbReference type="Pfam" id="PF08279">
    <property type="entry name" value="HTH_11"/>
    <property type="match status" value="1"/>
</dbReference>
<feature type="binding site" evidence="6">
    <location>
        <position position="112"/>
    </location>
    <ligand>
        <name>biotin</name>
        <dbReference type="ChEBI" id="CHEBI:57586"/>
    </ligand>
</feature>
<dbReference type="SUPFAM" id="SSF50037">
    <property type="entry name" value="C-terminal domain of transcriptional repressors"/>
    <property type="match status" value="1"/>
</dbReference>
<dbReference type="STRING" id="1137799.GZ78_25270"/>
<evidence type="ECO:0000256" key="5">
    <source>
        <dbReference type="ARBA" id="ARBA00047846"/>
    </source>
</evidence>
<sequence>MDKLLGLLADGQFHSGEELGEHLGVSRAAVWKKLKTLEELGLALDSVRGKGYRLGSGIELLDSVKVQSYLDADVDSKVDVHTCFITESTNDLVRAQGAASGGVTRFCLAEHQTSGRGRRGRIWASPFGSTVSLSALWQNGEGTASLEGLSLAVGLAVVKALETLGARDLKLKWPNDVLWQGKKLCGVLLEVYGDPTGECEVVIGMGINVRLSEEQLKSIGQPAVDLFRVCDKSVSRNAVAGQLINTLTHLLDGFGQGGFRLFREQWCEYDAFRGKEVTLMASTRSVTGRCMGVDEQGGLLLETSSGIHVFNGGEVSLRQS</sequence>
<dbReference type="InterPro" id="IPR036388">
    <property type="entry name" value="WH-like_DNA-bd_sf"/>
</dbReference>
<dbReference type="GO" id="GO:0004077">
    <property type="term" value="F:biotin--[biotin carboxyl-carrier protein] ligase activity"/>
    <property type="evidence" value="ECO:0007669"/>
    <property type="project" value="UniProtKB-UniRule"/>
</dbReference>
<feature type="binding site" evidence="6">
    <location>
        <begin position="88"/>
        <end position="90"/>
    </location>
    <ligand>
        <name>biotin</name>
        <dbReference type="ChEBI" id="CHEBI:57586"/>
    </ligand>
</feature>
<evidence type="ECO:0000256" key="2">
    <source>
        <dbReference type="ARBA" id="ARBA00022741"/>
    </source>
</evidence>
<comment type="function">
    <text evidence="6">Acts both as a biotin--[acetyl-CoA-carboxylase] ligase and a biotin-operon repressor. In the presence of ATP, BirA activates biotin to form the BirA-biotinyl-5'-adenylate (BirA-bio-5'-AMP or holoBirA) complex. HoloBirA can either transfer the biotinyl moiety to the biotin carboxyl carrier protein (BCCP) subunit of acetyl-CoA carboxylase, or bind to the biotin operator site and inhibit transcription of the operon.</text>
</comment>
<dbReference type="PROSITE" id="PS51733">
    <property type="entry name" value="BPL_LPL_CATALYTIC"/>
    <property type="match status" value="1"/>
</dbReference>
<dbReference type="Gene3D" id="2.30.30.100">
    <property type="match status" value="1"/>
</dbReference>
<dbReference type="NCBIfam" id="TIGR00121">
    <property type="entry name" value="birA_ligase"/>
    <property type="match status" value="1"/>
</dbReference>
<dbReference type="EC" id="6.3.4.15" evidence="6"/>
<dbReference type="PANTHER" id="PTHR12835">
    <property type="entry name" value="BIOTIN PROTEIN LIGASE"/>
    <property type="match status" value="1"/>
</dbReference>
<keyword evidence="6" id="KW-0804">Transcription</keyword>
<dbReference type="CDD" id="cd16442">
    <property type="entry name" value="BPL"/>
    <property type="match status" value="1"/>
</dbReference>
<protein>
    <recommendedName>
        <fullName evidence="6">Bifunctional ligase/repressor BirA</fullName>
    </recommendedName>
    <alternativeName>
        <fullName evidence="6">Biotin operon repressor</fullName>
    </alternativeName>
    <alternativeName>
        <fullName evidence="6">Biotin--[acetyl-CoA-carboxylase] ligase</fullName>
        <ecNumber evidence="6">6.3.4.15</ecNumber>
    </alternativeName>
    <alternativeName>
        <fullName evidence="6">Biotin--protein ligase</fullName>
    </alternativeName>
    <alternativeName>
        <fullName evidence="6">Biotin-[acetyl-CoA carboxylase] synthetase</fullName>
    </alternativeName>
</protein>
<dbReference type="CDD" id="cd00090">
    <property type="entry name" value="HTH_ARSR"/>
    <property type="match status" value="1"/>
</dbReference>
<evidence type="ECO:0000313" key="9">
    <source>
        <dbReference type="Proteomes" id="UP000028073"/>
    </source>
</evidence>
<dbReference type="InterPro" id="IPR003142">
    <property type="entry name" value="BPL_C"/>
</dbReference>
<dbReference type="NCBIfam" id="NF008847">
    <property type="entry name" value="PRK11886.1-2"/>
    <property type="match status" value="1"/>
</dbReference>
<keyword evidence="3 6" id="KW-0067">ATP-binding</keyword>
<dbReference type="InterPro" id="IPR045864">
    <property type="entry name" value="aa-tRNA-synth_II/BPL/LPL"/>
</dbReference>
<dbReference type="InterPro" id="IPR004408">
    <property type="entry name" value="Biotin_CoA_COase_ligase"/>
</dbReference>
<dbReference type="AlphaFoldDB" id="A0A081N690"/>
<keyword evidence="2 6" id="KW-0547">Nucleotide-binding</keyword>
<keyword evidence="6" id="KW-0805">Transcription regulation</keyword>
<dbReference type="InterPro" id="IPR011991">
    <property type="entry name" value="ArsR-like_HTH"/>
</dbReference>
<evidence type="ECO:0000256" key="4">
    <source>
        <dbReference type="ARBA" id="ARBA00023267"/>
    </source>
</evidence>
<evidence type="ECO:0000313" key="8">
    <source>
        <dbReference type="EMBL" id="KEQ13963.1"/>
    </source>
</evidence>
<dbReference type="eggNOG" id="COG1654">
    <property type="taxonomic scope" value="Bacteria"/>
</dbReference>
<feature type="binding site" evidence="6">
    <location>
        <begin position="116"/>
        <end position="118"/>
    </location>
    <ligand>
        <name>biotin</name>
        <dbReference type="ChEBI" id="CHEBI:57586"/>
    </ligand>
</feature>
<organism evidence="8 9">
    <name type="scientific">Endozoicomonas numazuensis</name>
    <dbReference type="NCBI Taxonomy" id="1137799"/>
    <lineage>
        <taxon>Bacteria</taxon>
        <taxon>Pseudomonadati</taxon>
        <taxon>Pseudomonadota</taxon>
        <taxon>Gammaproteobacteria</taxon>
        <taxon>Oceanospirillales</taxon>
        <taxon>Endozoicomonadaceae</taxon>
        <taxon>Endozoicomonas</taxon>
    </lineage>
</organism>
<gene>
    <name evidence="6" type="primary">birA</name>
    <name evidence="8" type="ORF">GZ78_25270</name>
</gene>
<reference evidence="8 9" key="1">
    <citation type="submission" date="2014-06" db="EMBL/GenBank/DDBJ databases">
        <title>Whole Genome Sequences of Three Symbiotic Endozoicomonas Bacteria.</title>
        <authorList>
            <person name="Neave M.J."/>
            <person name="Apprill A."/>
            <person name="Voolstra C.R."/>
        </authorList>
    </citation>
    <scope>NUCLEOTIDE SEQUENCE [LARGE SCALE GENOMIC DNA]</scope>
    <source>
        <strain evidence="8 9">DSM 25634</strain>
    </source>
</reference>
<dbReference type="Gene3D" id="3.30.930.10">
    <property type="entry name" value="Bira Bifunctional Protein, Domain 2"/>
    <property type="match status" value="1"/>
</dbReference>
<dbReference type="eggNOG" id="COG0340">
    <property type="taxonomic scope" value="Bacteria"/>
</dbReference>
<dbReference type="Pfam" id="PF02237">
    <property type="entry name" value="BPL_C"/>
    <property type="match status" value="1"/>
</dbReference>
<dbReference type="PANTHER" id="PTHR12835:SF5">
    <property type="entry name" value="BIOTIN--PROTEIN LIGASE"/>
    <property type="match status" value="1"/>
</dbReference>
<keyword evidence="4 6" id="KW-0092">Biotin</keyword>
<keyword evidence="9" id="KW-1185">Reference proteome</keyword>
<keyword evidence="1 6" id="KW-0436">Ligase</keyword>
<evidence type="ECO:0000256" key="1">
    <source>
        <dbReference type="ARBA" id="ARBA00022598"/>
    </source>
</evidence>